<evidence type="ECO:0000256" key="1">
    <source>
        <dbReference type="SAM" id="Phobius"/>
    </source>
</evidence>
<keyword evidence="3" id="KW-1185">Reference proteome</keyword>
<comment type="caution">
    <text evidence="2">The sequence shown here is derived from an EMBL/GenBank/DDBJ whole genome shotgun (WGS) entry which is preliminary data.</text>
</comment>
<reference evidence="2" key="1">
    <citation type="submission" date="2021-06" db="EMBL/GenBank/DDBJ databases">
        <title>Parelaphostrongylus tenuis whole genome reference sequence.</title>
        <authorList>
            <person name="Garwood T.J."/>
            <person name="Larsen P.A."/>
            <person name="Fountain-Jones N.M."/>
            <person name="Garbe J.R."/>
            <person name="Macchietto M.G."/>
            <person name="Kania S.A."/>
            <person name="Gerhold R.W."/>
            <person name="Richards J.E."/>
            <person name="Wolf T.M."/>
        </authorList>
    </citation>
    <scope>NUCLEOTIDE SEQUENCE</scope>
    <source>
        <strain evidence="2">MNPRO001-30</strain>
        <tissue evidence="2">Meninges</tissue>
    </source>
</reference>
<proteinExistence type="predicted"/>
<organism evidence="2 3">
    <name type="scientific">Parelaphostrongylus tenuis</name>
    <name type="common">Meningeal worm</name>
    <dbReference type="NCBI Taxonomy" id="148309"/>
    <lineage>
        <taxon>Eukaryota</taxon>
        <taxon>Metazoa</taxon>
        <taxon>Ecdysozoa</taxon>
        <taxon>Nematoda</taxon>
        <taxon>Chromadorea</taxon>
        <taxon>Rhabditida</taxon>
        <taxon>Rhabditina</taxon>
        <taxon>Rhabditomorpha</taxon>
        <taxon>Strongyloidea</taxon>
        <taxon>Metastrongylidae</taxon>
        <taxon>Parelaphostrongylus</taxon>
    </lineage>
</organism>
<dbReference type="EMBL" id="JAHQIW010000854">
    <property type="protein sequence ID" value="KAJ1350401.1"/>
    <property type="molecule type" value="Genomic_DNA"/>
</dbReference>
<accession>A0AAD5MM75</accession>
<evidence type="ECO:0000313" key="3">
    <source>
        <dbReference type="Proteomes" id="UP001196413"/>
    </source>
</evidence>
<dbReference type="AlphaFoldDB" id="A0AAD5MM75"/>
<evidence type="ECO:0000313" key="2">
    <source>
        <dbReference type="EMBL" id="KAJ1350401.1"/>
    </source>
</evidence>
<keyword evidence="1" id="KW-1133">Transmembrane helix</keyword>
<name>A0AAD5MM75_PARTN</name>
<sequence>MDDFYPNDEVFLINSSYSPAVLFYFRLIMLVMASFSALMHIVFIMISGGVFLSTGLNINFVHFYLPLQRIVCIFFPMKVDTILCRQVILVCFSINNKPKLCSGLNLMRYIKQTLCK</sequence>
<protein>
    <submittedName>
        <fullName evidence="2">Uncharacterized protein</fullName>
    </submittedName>
</protein>
<feature type="transmembrane region" description="Helical" evidence="1">
    <location>
        <begin position="20"/>
        <end position="46"/>
    </location>
</feature>
<keyword evidence="1" id="KW-0812">Transmembrane</keyword>
<dbReference type="Proteomes" id="UP001196413">
    <property type="component" value="Unassembled WGS sequence"/>
</dbReference>
<gene>
    <name evidence="2" type="ORF">KIN20_006183</name>
</gene>
<keyword evidence="1" id="KW-0472">Membrane</keyword>